<dbReference type="InterPro" id="IPR011256">
    <property type="entry name" value="Reg_factor_effector_dom_sf"/>
</dbReference>
<dbReference type="OrthoDB" id="2156220at2"/>
<dbReference type="PANTHER" id="PTHR11220">
    <property type="entry name" value="HEME-BINDING PROTEIN-RELATED"/>
    <property type="match status" value="1"/>
</dbReference>
<dbReference type="RefSeq" id="WP_092608362.1">
    <property type="nucleotide sequence ID" value="NZ_FMYF01000004.1"/>
</dbReference>
<dbReference type="Gene3D" id="3.20.80.10">
    <property type="entry name" value="Regulatory factor, effector binding domain"/>
    <property type="match status" value="1"/>
</dbReference>
<dbReference type="PANTHER" id="PTHR11220:SF58">
    <property type="entry name" value="SOUL HEME-BINDING FAMILY PROTEIN"/>
    <property type="match status" value="1"/>
</dbReference>
<dbReference type="SUPFAM" id="SSF55136">
    <property type="entry name" value="Probable bacterial effector-binding domain"/>
    <property type="match status" value="1"/>
</dbReference>
<dbReference type="EMBL" id="FMYF01000004">
    <property type="protein sequence ID" value="SDB82583.1"/>
    <property type="molecule type" value="Genomic_DNA"/>
</dbReference>
<dbReference type="InterPro" id="IPR006917">
    <property type="entry name" value="SOUL_heme-bd"/>
</dbReference>
<reference evidence="1 2" key="1">
    <citation type="submission" date="2016-06" db="EMBL/GenBank/DDBJ databases">
        <authorList>
            <person name="Olsen C.W."/>
            <person name="Carey S."/>
            <person name="Hinshaw L."/>
            <person name="Karasin A.I."/>
        </authorList>
    </citation>
    <scope>NUCLEOTIDE SEQUENCE [LARGE SCALE GENOMIC DNA]</scope>
    <source>
        <strain evidence="1 2">LZ-22</strain>
    </source>
</reference>
<organism evidence="1 2">
    <name type="scientific">Raineyella antarctica</name>
    <dbReference type="NCBI Taxonomy" id="1577474"/>
    <lineage>
        <taxon>Bacteria</taxon>
        <taxon>Bacillati</taxon>
        <taxon>Actinomycetota</taxon>
        <taxon>Actinomycetes</taxon>
        <taxon>Propionibacteriales</taxon>
        <taxon>Propionibacteriaceae</taxon>
        <taxon>Raineyella</taxon>
    </lineage>
</organism>
<dbReference type="STRING" id="1577474.GA0111570_10419"/>
<protein>
    <submittedName>
        <fullName evidence="1">SOUL heme-binding protein</fullName>
    </submittedName>
</protein>
<evidence type="ECO:0000313" key="2">
    <source>
        <dbReference type="Proteomes" id="UP000199086"/>
    </source>
</evidence>
<sequence length="197" mass="21664">MAEQQPYEVLDRFTGFEVRHYRAHLVAEVEVECSFTEAGNRAFGLLAGFISGANGTSTKVAMTAPVVQEPAPTRIAMTSPVVQRSGIDPGRHVVGFVMPAGFSLDTLPIPSDPRVRVREVPPQVAAARAFTGRWSERIYQEQLAELRSAVEQAGLEISGPPRFARFDPPWTPWFLRHNEVVLPVSADAPEESDDRPA</sequence>
<dbReference type="Proteomes" id="UP000199086">
    <property type="component" value="Unassembled WGS sequence"/>
</dbReference>
<keyword evidence="2" id="KW-1185">Reference proteome</keyword>
<dbReference type="AlphaFoldDB" id="A0A1G6GL59"/>
<dbReference type="Pfam" id="PF04832">
    <property type="entry name" value="SOUL"/>
    <property type="match status" value="1"/>
</dbReference>
<gene>
    <name evidence="1" type="ORF">GA0111570_10419</name>
</gene>
<name>A0A1G6GL59_9ACTN</name>
<evidence type="ECO:0000313" key="1">
    <source>
        <dbReference type="EMBL" id="SDB82583.1"/>
    </source>
</evidence>
<accession>A0A1G6GL59</accession>
<proteinExistence type="predicted"/>